<protein>
    <submittedName>
        <fullName evidence="1">Uncharacterized protein</fullName>
    </submittedName>
</protein>
<reference evidence="1 2" key="1">
    <citation type="submission" date="2019-08" db="EMBL/GenBank/DDBJ databases">
        <title>A chromosome-level genome assembly, high-density linkage maps, and genome scans reveal the genomic architecture of hybrid incompatibilities underlying speciation via character displacement in darters (Percidae: Etheostominae).</title>
        <authorList>
            <person name="Moran R.L."/>
            <person name="Catchen J.M."/>
            <person name="Fuller R.C."/>
        </authorList>
    </citation>
    <scope>NUCLEOTIDE SEQUENCE [LARGE SCALE GENOMIC DNA]</scope>
    <source>
        <strain evidence="1">EspeVRDwgs_2016</strain>
        <tissue evidence="1">Muscle</tissue>
    </source>
</reference>
<dbReference type="EMBL" id="VOFY01000020">
    <property type="protein sequence ID" value="KAA8582227.1"/>
    <property type="molecule type" value="Genomic_DNA"/>
</dbReference>
<proteinExistence type="predicted"/>
<feature type="non-terminal residue" evidence="1">
    <location>
        <position position="1"/>
    </location>
</feature>
<keyword evidence="2" id="KW-1185">Reference proteome</keyword>
<name>A0A5J5CKH8_9PERO</name>
<dbReference type="Proteomes" id="UP000327493">
    <property type="component" value="Chromosome 20"/>
</dbReference>
<organism evidence="1 2">
    <name type="scientific">Etheostoma spectabile</name>
    <name type="common">orangethroat darter</name>
    <dbReference type="NCBI Taxonomy" id="54343"/>
    <lineage>
        <taxon>Eukaryota</taxon>
        <taxon>Metazoa</taxon>
        <taxon>Chordata</taxon>
        <taxon>Craniata</taxon>
        <taxon>Vertebrata</taxon>
        <taxon>Euteleostomi</taxon>
        <taxon>Actinopterygii</taxon>
        <taxon>Neopterygii</taxon>
        <taxon>Teleostei</taxon>
        <taxon>Neoteleostei</taxon>
        <taxon>Acanthomorphata</taxon>
        <taxon>Eupercaria</taxon>
        <taxon>Perciformes</taxon>
        <taxon>Percoidei</taxon>
        <taxon>Percidae</taxon>
        <taxon>Etheostomatinae</taxon>
        <taxon>Etheostoma</taxon>
    </lineage>
</organism>
<gene>
    <name evidence="1" type="ORF">FQN60_008967</name>
</gene>
<accession>A0A5J5CKH8</accession>
<dbReference type="AlphaFoldDB" id="A0A5J5CKH8"/>
<comment type="caution">
    <text evidence="1">The sequence shown here is derived from an EMBL/GenBank/DDBJ whole genome shotgun (WGS) entry which is preliminary data.</text>
</comment>
<sequence>EVEFHEWLHVLLSHRGFCFQDIPHITLTLPGATLNGLAAESCFSPPAAVKRTRAHPMWRTGHQKEITSTAAFSGPCIHTVSAHCSF</sequence>
<evidence type="ECO:0000313" key="1">
    <source>
        <dbReference type="EMBL" id="KAA8582227.1"/>
    </source>
</evidence>
<evidence type="ECO:0000313" key="2">
    <source>
        <dbReference type="Proteomes" id="UP000327493"/>
    </source>
</evidence>